<keyword evidence="1" id="KW-0812">Transmembrane</keyword>
<dbReference type="PANTHER" id="PTHR37079:SF4">
    <property type="entry name" value="SERINE_THREONINE-PROTEIN KINASE ATM"/>
    <property type="match status" value="1"/>
</dbReference>
<gene>
    <name evidence="2" type="primary">ATM_1</name>
    <name evidence="2" type="ORF">CFP56_042394</name>
</gene>
<proteinExistence type="predicted"/>
<dbReference type="AlphaFoldDB" id="A0AAW0ITB8"/>
<name>A0AAW0ITB8_QUESU</name>
<feature type="transmembrane region" description="Helical" evidence="1">
    <location>
        <begin position="600"/>
        <end position="622"/>
    </location>
</feature>
<evidence type="ECO:0000256" key="1">
    <source>
        <dbReference type="SAM" id="Phobius"/>
    </source>
</evidence>
<accession>A0AAW0ITB8</accession>
<dbReference type="PROSITE" id="PS51257">
    <property type="entry name" value="PROKAR_LIPOPROTEIN"/>
    <property type="match status" value="1"/>
</dbReference>
<evidence type="ECO:0000313" key="3">
    <source>
        <dbReference type="Proteomes" id="UP000237347"/>
    </source>
</evidence>
<dbReference type="Pfam" id="PF25360">
    <property type="entry name" value="TPR_ATM"/>
    <property type="match status" value="2"/>
</dbReference>
<keyword evidence="2" id="KW-0808">Transferase</keyword>
<dbReference type="InterPro" id="IPR057445">
    <property type="entry name" value="ATM_TPR"/>
</dbReference>
<keyword evidence="1" id="KW-0472">Membrane</keyword>
<sequence>MSLKTNLPLEKREGKGQLSIVSHILSLASCASDPLFPIFSWDTNAHFLVEMLYKIVAAVHHRHKCHRLAGIELFSKFQLLVRVYDHLLDVLNLALHVEILVLAVTQISEPDSLYGIILSNKLSVVSHILSLASSASDPPVPIFSGIPLCMWFKKLLMYRAAVSSTSKELVNAVLHNLSRQLKYTSMLKSLEELMGSIIFCLVASGVSFALAGDCWTMQFALFSLVKKMDIDHPYHTIFQLLALANGDRTKEKQCSGNSFVYWPKIVSVMRENGNLSIVSHILSLASCASDPPFPIFSRDAIVHFLVEMHYKIAAAVLCRHKCHQLAVIEVIINILGHRAAVSVRVYDNLLDVLNLSIVSLILSLASRSSDPPNMRSSILSFGNPVGNELYVLNIVVLNVRMLYLSYEDRLTSKEWQAAMCLWKHRKIFLEALIRRLKSSSKGDFPNILNLRKILLRAVLGLANWMEPSILSEQATLFLPVAVYTLCAGCARFKQKTLSMIVFMKFLLELIRAVIEVYPLQSHQGVHLLQEMETYILGSLFELWCYIGGFLKRKTCYSKEGLAAGPRPQPMLETVIFTVMHNAICTEEVELESLEELMGSIFFFLAACVVCLVALVELFHAVMLPLASSSSVRNLDGKREQLCFRVQFCVLLRYLRVNKTKPYATCASDPPVPLFSMVTIMHVVQTVVDEPSIFNARVVLFLPVAVYALCAGCAPFKQCYNRFWCHDTEATLGRVKVSPLQSYQGVRPLWHLRDQLLQEMETNILGSLVDKEIEKVLFQIYSSNFCVTLVVSSKEKLVTARDVVAAGPQPQPTLETVIITLMHIAIYSKEVELEYLGELVGSIFFCWVACGVSLVALVEDFGFPLYLLKPDKGKNIWD</sequence>
<comment type="caution">
    <text evidence="2">The sequence shown here is derived from an EMBL/GenBank/DDBJ whole genome shotgun (WGS) entry which is preliminary data.</text>
</comment>
<dbReference type="GO" id="GO:0004674">
    <property type="term" value="F:protein serine/threonine kinase activity"/>
    <property type="evidence" value="ECO:0007669"/>
    <property type="project" value="InterPro"/>
</dbReference>
<organism evidence="2 3">
    <name type="scientific">Quercus suber</name>
    <name type="common">Cork oak</name>
    <dbReference type="NCBI Taxonomy" id="58331"/>
    <lineage>
        <taxon>Eukaryota</taxon>
        <taxon>Viridiplantae</taxon>
        <taxon>Streptophyta</taxon>
        <taxon>Embryophyta</taxon>
        <taxon>Tracheophyta</taxon>
        <taxon>Spermatophyta</taxon>
        <taxon>Magnoliopsida</taxon>
        <taxon>eudicotyledons</taxon>
        <taxon>Gunneridae</taxon>
        <taxon>Pentapetalae</taxon>
        <taxon>rosids</taxon>
        <taxon>fabids</taxon>
        <taxon>Fagales</taxon>
        <taxon>Fagaceae</taxon>
        <taxon>Quercus</taxon>
    </lineage>
</organism>
<feature type="transmembrane region" description="Helical" evidence="1">
    <location>
        <begin position="697"/>
        <end position="715"/>
    </location>
</feature>
<dbReference type="InterPro" id="IPR038980">
    <property type="entry name" value="ATM_plant"/>
</dbReference>
<evidence type="ECO:0000313" key="2">
    <source>
        <dbReference type="EMBL" id="KAK7817819.1"/>
    </source>
</evidence>
<keyword evidence="1" id="KW-1133">Transmembrane helix</keyword>
<feature type="transmembrane region" description="Helical" evidence="1">
    <location>
        <begin position="834"/>
        <end position="857"/>
    </location>
</feature>
<dbReference type="GO" id="GO:0006974">
    <property type="term" value="P:DNA damage response"/>
    <property type="evidence" value="ECO:0007669"/>
    <property type="project" value="InterPro"/>
</dbReference>
<dbReference type="Proteomes" id="UP000237347">
    <property type="component" value="Unassembled WGS sequence"/>
</dbReference>
<protein>
    <submittedName>
        <fullName evidence="2">Serine/threonine-protein kinase atm</fullName>
    </submittedName>
</protein>
<reference evidence="2 3" key="1">
    <citation type="journal article" date="2018" name="Sci. Data">
        <title>The draft genome sequence of cork oak.</title>
        <authorList>
            <person name="Ramos A.M."/>
            <person name="Usie A."/>
            <person name="Barbosa P."/>
            <person name="Barros P.M."/>
            <person name="Capote T."/>
            <person name="Chaves I."/>
            <person name="Simoes F."/>
            <person name="Abreu I."/>
            <person name="Carrasquinho I."/>
            <person name="Faro C."/>
            <person name="Guimaraes J.B."/>
            <person name="Mendonca D."/>
            <person name="Nobrega F."/>
            <person name="Rodrigues L."/>
            <person name="Saibo N.J.M."/>
            <person name="Varela M.C."/>
            <person name="Egas C."/>
            <person name="Matos J."/>
            <person name="Miguel C.M."/>
            <person name="Oliveira M.M."/>
            <person name="Ricardo C.P."/>
            <person name="Goncalves S."/>
        </authorList>
    </citation>
    <scope>NUCLEOTIDE SEQUENCE [LARGE SCALE GENOMIC DNA]</scope>
    <source>
        <strain evidence="3">cv. HL8</strain>
    </source>
</reference>
<keyword evidence="3" id="KW-1185">Reference proteome</keyword>
<dbReference type="PANTHER" id="PTHR37079">
    <property type="entry name" value="SERINE/THREONINE-PROTEIN KINASE ATM"/>
    <property type="match status" value="1"/>
</dbReference>
<dbReference type="EMBL" id="PKMF04000861">
    <property type="protein sequence ID" value="KAK7817819.1"/>
    <property type="molecule type" value="Genomic_DNA"/>
</dbReference>
<keyword evidence="2" id="KW-0418">Kinase</keyword>